<proteinExistence type="predicted"/>
<sequence length="90" mass="9952">MVNPAGLTFKEFWDEFKVKISSDANQLLNTIVPAPLREPLKGSVKTAMKVTKTVVSNVTSSARRYITAFVEQKQKQLAEAKAAAEQKQAQ</sequence>
<protein>
    <submittedName>
        <fullName evidence="1">Uncharacterized protein</fullName>
    </submittedName>
</protein>
<evidence type="ECO:0000313" key="1">
    <source>
        <dbReference type="EMBL" id="GMH84749.1"/>
    </source>
</evidence>
<name>A0A9W7B5Y5_9STRA</name>
<keyword evidence="2" id="KW-1185">Reference proteome</keyword>
<comment type="caution">
    <text evidence="1">The sequence shown here is derived from an EMBL/GenBank/DDBJ whole genome shotgun (WGS) entry which is preliminary data.</text>
</comment>
<dbReference type="AlphaFoldDB" id="A0A9W7B5Y5"/>
<dbReference type="EMBL" id="BRXX01000041">
    <property type="protein sequence ID" value="GMH84749.1"/>
    <property type="molecule type" value="Genomic_DNA"/>
</dbReference>
<accession>A0A9W7B5Y5</accession>
<evidence type="ECO:0000313" key="2">
    <source>
        <dbReference type="Proteomes" id="UP001165160"/>
    </source>
</evidence>
<gene>
    <name evidence="1" type="ORF">TrVE_jg5257</name>
</gene>
<dbReference type="Proteomes" id="UP001165160">
    <property type="component" value="Unassembled WGS sequence"/>
</dbReference>
<organism evidence="1 2">
    <name type="scientific">Triparma verrucosa</name>
    <dbReference type="NCBI Taxonomy" id="1606542"/>
    <lineage>
        <taxon>Eukaryota</taxon>
        <taxon>Sar</taxon>
        <taxon>Stramenopiles</taxon>
        <taxon>Ochrophyta</taxon>
        <taxon>Bolidophyceae</taxon>
        <taxon>Parmales</taxon>
        <taxon>Triparmaceae</taxon>
        <taxon>Triparma</taxon>
    </lineage>
</organism>
<reference evidence="2" key="1">
    <citation type="journal article" date="2023" name="Commun. Biol.">
        <title>Genome analysis of Parmales, the sister group of diatoms, reveals the evolutionary specialization of diatoms from phago-mixotrophs to photoautotrophs.</title>
        <authorList>
            <person name="Ban H."/>
            <person name="Sato S."/>
            <person name="Yoshikawa S."/>
            <person name="Yamada K."/>
            <person name="Nakamura Y."/>
            <person name="Ichinomiya M."/>
            <person name="Sato N."/>
            <person name="Blanc-Mathieu R."/>
            <person name="Endo H."/>
            <person name="Kuwata A."/>
            <person name="Ogata H."/>
        </authorList>
    </citation>
    <scope>NUCLEOTIDE SEQUENCE [LARGE SCALE GENOMIC DNA]</scope>
    <source>
        <strain evidence="2">NIES 3699</strain>
    </source>
</reference>